<feature type="signal peptide" evidence="1">
    <location>
        <begin position="1"/>
        <end position="16"/>
    </location>
</feature>
<dbReference type="EMBL" id="MU857734">
    <property type="protein sequence ID" value="KAK4244538.1"/>
    <property type="molecule type" value="Genomic_DNA"/>
</dbReference>
<gene>
    <name evidence="2" type="ORF">C7999DRAFT_35099</name>
</gene>
<keyword evidence="3" id="KW-1185">Reference proteome</keyword>
<evidence type="ECO:0000256" key="1">
    <source>
        <dbReference type="SAM" id="SignalP"/>
    </source>
</evidence>
<reference evidence="2" key="2">
    <citation type="submission" date="2023-05" db="EMBL/GenBank/DDBJ databases">
        <authorList>
            <consortium name="Lawrence Berkeley National Laboratory"/>
            <person name="Steindorff A."/>
            <person name="Hensen N."/>
            <person name="Bonometti L."/>
            <person name="Westerberg I."/>
            <person name="Brannstrom I.O."/>
            <person name="Guillou S."/>
            <person name="Cros-Aarteil S."/>
            <person name="Calhoun S."/>
            <person name="Haridas S."/>
            <person name="Kuo A."/>
            <person name="Mondo S."/>
            <person name="Pangilinan J."/>
            <person name="Riley R."/>
            <person name="Labutti K."/>
            <person name="Andreopoulos B."/>
            <person name="Lipzen A."/>
            <person name="Chen C."/>
            <person name="Yanf M."/>
            <person name="Daum C."/>
            <person name="Ng V."/>
            <person name="Clum A."/>
            <person name="Ohm R."/>
            <person name="Martin F."/>
            <person name="Silar P."/>
            <person name="Natvig D."/>
            <person name="Lalanne C."/>
            <person name="Gautier V."/>
            <person name="Ament-Velasquez S.L."/>
            <person name="Kruys A."/>
            <person name="Hutchinson M.I."/>
            <person name="Powell A.J."/>
            <person name="Barry K."/>
            <person name="Miller A.N."/>
            <person name="Grigoriev I.V."/>
            <person name="Debuchy R."/>
            <person name="Gladieux P."/>
            <person name="Thoren M.H."/>
            <person name="Johannesson H."/>
        </authorList>
    </citation>
    <scope>NUCLEOTIDE SEQUENCE</scope>
    <source>
        <strain evidence="2">CBS 359.72</strain>
    </source>
</reference>
<dbReference type="Proteomes" id="UP001303647">
    <property type="component" value="Unassembled WGS sequence"/>
</dbReference>
<reference evidence="2" key="1">
    <citation type="journal article" date="2023" name="Mol. Phylogenet. Evol.">
        <title>Genome-scale phylogeny and comparative genomics of the fungal order Sordariales.</title>
        <authorList>
            <person name="Hensen N."/>
            <person name="Bonometti L."/>
            <person name="Westerberg I."/>
            <person name="Brannstrom I.O."/>
            <person name="Guillou S."/>
            <person name="Cros-Aarteil S."/>
            <person name="Calhoun S."/>
            <person name="Haridas S."/>
            <person name="Kuo A."/>
            <person name="Mondo S."/>
            <person name="Pangilinan J."/>
            <person name="Riley R."/>
            <person name="LaButti K."/>
            <person name="Andreopoulos B."/>
            <person name="Lipzen A."/>
            <person name="Chen C."/>
            <person name="Yan M."/>
            <person name="Daum C."/>
            <person name="Ng V."/>
            <person name="Clum A."/>
            <person name="Steindorff A."/>
            <person name="Ohm R.A."/>
            <person name="Martin F."/>
            <person name="Silar P."/>
            <person name="Natvig D.O."/>
            <person name="Lalanne C."/>
            <person name="Gautier V."/>
            <person name="Ament-Velasquez S.L."/>
            <person name="Kruys A."/>
            <person name="Hutchinson M.I."/>
            <person name="Powell A.J."/>
            <person name="Barry K."/>
            <person name="Miller A.N."/>
            <person name="Grigoriev I.V."/>
            <person name="Debuchy R."/>
            <person name="Gladieux P."/>
            <person name="Hiltunen Thoren M."/>
            <person name="Johannesson H."/>
        </authorList>
    </citation>
    <scope>NUCLEOTIDE SEQUENCE</scope>
    <source>
        <strain evidence="2">CBS 359.72</strain>
    </source>
</reference>
<dbReference type="AlphaFoldDB" id="A0AAN7CPJ3"/>
<name>A0AAN7CPJ3_9PEZI</name>
<organism evidence="2 3">
    <name type="scientific">Corynascus novoguineensis</name>
    <dbReference type="NCBI Taxonomy" id="1126955"/>
    <lineage>
        <taxon>Eukaryota</taxon>
        <taxon>Fungi</taxon>
        <taxon>Dikarya</taxon>
        <taxon>Ascomycota</taxon>
        <taxon>Pezizomycotina</taxon>
        <taxon>Sordariomycetes</taxon>
        <taxon>Sordariomycetidae</taxon>
        <taxon>Sordariales</taxon>
        <taxon>Chaetomiaceae</taxon>
        <taxon>Corynascus</taxon>
    </lineage>
</organism>
<sequence>MKASLFVAALVPLASAWKLDLWSKDGRHVTMHGTKDSGCKNIAFTPVLNVKKLKFNRATDWYPDPSTVELYANRNCDGLSYRNGGGTYNISPRKIRSYKVY</sequence>
<evidence type="ECO:0000313" key="2">
    <source>
        <dbReference type="EMBL" id="KAK4244538.1"/>
    </source>
</evidence>
<proteinExistence type="predicted"/>
<comment type="caution">
    <text evidence="2">The sequence shown here is derived from an EMBL/GenBank/DDBJ whole genome shotgun (WGS) entry which is preliminary data.</text>
</comment>
<accession>A0AAN7CPJ3</accession>
<evidence type="ECO:0000313" key="3">
    <source>
        <dbReference type="Proteomes" id="UP001303647"/>
    </source>
</evidence>
<protein>
    <submittedName>
        <fullName evidence="2">Uncharacterized protein</fullName>
    </submittedName>
</protein>
<keyword evidence="1" id="KW-0732">Signal</keyword>
<feature type="chain" id="PRO_5042816113" evidence="1">
    <location>
        <begin position="17"/>
        <end position="101"/>
    </location>
</feature>